<dbReference type="OrthoDB" id="117945at2157"/>
<proteinExistence type="predicted"/>
<keyword evidence="2" id="KW-1185">Reference proteome</keyword>
<sequence length="123" mass="14427">MKEKKPEFPVTIANLKPGIKADIRALEQISLRERCEVIVYFEEDLARNSSYEKDLKEFSSFEEHERPFIILESFLKFQREMNPIFNEALDQIPLGITIIRTEPTGEYVRVIGLLPFLDEMDMS</sequence>
<name>A0A2V2MX30_9EURY</name>
<organism evidence="1 2">
    <name type="scientific">Methanospirillum stamsii</name>
    <dbReference type="NCBI Taxonomy" id="1277351"/>
    <lineage>
        <taxon>Archaea</taxon>
        <taxon>Methanobacteriati</taxon>
        <taxon>Methanobacteriota</taxon>
        <taxon>Stenosarchaea group</taxon>
        <taxon>Methanomicrobia</taxon>
        <taxon>Methanomicrobiales</taxon>
        <taxon>Methanospirillaceae</taxon>
        <taxon>Methanospirillum</taxon>
    </lineage>
</organism>
<reference evidence="1 2" key="1">
    <citation type="submission" date="2018-05" db="EMBL/GenBank/DDBJ databases">
        <title>Draft genome of Methanospirillum stamsii Pt1.</title>
        <authorList>
            <person name="Dueholm M.S."/>
            <person name="Nielsen P.H."/>
            <person name="Bakmann L.F."/>
            <person name="Otzen D.E."/>
        </authorList>
    </citation>
    <scope>NUCLEOTIDE SEQUENCE [LARGE SCALE GENOMIC DNA]</scope>
    <source>
        <strain evidence="1 2">Pt1</strain>
    </source>
</reference>
<dbReference type="RefSeq" id="WP_109941959.1">
    <property type="nucleotide sequence ID" value="NZ_CP176366.1"/>
</dbReference>
<comment type="caution">
    <text evidence="1">The sequence shown here is derived from an EMBL/GenBank/DDBJ whole genome shotgun (WGS) entry which is preliminary data.</text>
</comment>
<dbReference type="EMBL" id="QGMZ01000039">
    <property type="protein sequence ID" value="PWR70825.1"/>
    <property type="molecule type" value="Genomic_DNA"/>
</dbReference>
<accession>A0A2V2MX30</accession>
<dbReference type="GeneID" id="97608233"/>
<dbReference type="AlphaFoldDB" id="A0A2V2MX30"/>
<protein>
    <submittedName>
        <fullName evidence="1">Uncharacterized protein</fullName>
    </submittedName>
</protein>
<evidence type="ECO:0000313" key="2">
    <source>
        <dbReference type="Proteomes" id="UP000245934"/>
    </source>
</evidence>
<evidence type="ECO:0000313" key="1">
    <source>
        <dbReference type="EMBL" id="PWR70825.1"/>
    </source>
</evidence>
<gene>
    <name evidence="1" type="ORF">DLD82_15160</name>
</gene>
<dbReference type="Proteomes" id="UP000245934">
    <property type="component" value="Unassembled WGS sequence"/>
</dbReference>